<dbReference type="Proteomes" id="UP000184170">
    <property type="component" value="Unassembled WGS sequence"/>
</dbReference>
<gene>
    <name evidence="3" type="ORF">SAMN04487965_1711</name>
</gene>
<dbReference type="EMBL" id="FQVA01000001">
    <property type="protein sequence ID" value="SHF23876.1"/>
    <property type="molecule type" value="Genomic_DNA"/>
</dbReference>
<dbReference type="AlphaFoldDB" id="A0A1M5A1R9"/>
<protein>
    <recommendedName>
        <fullName evidence="5">Tetratricopeptide repeat-containing protein</fullName>
    </recommendedName>
</protein>
<reference evidence="4" key="1">
    <citation type="submission" date="2016-11" db="EMBL/GenBank/DDBJ databases">
        <authorList>
            <person name="Varghese N."/>
            <person name="Submissions S."/>
        </authorList>
    </citation>
    <scope>NUCLEOTIDE SEQUENCE [LARGE SCALE GENOMIC DNA]</scope>
    <source>
        <strain evidence="4">CGMCC 1.7063</strain>
    </source>
</reference>
<keyword evidence="2" id="KW-0732">Signal</keyword>
<sequence>MLCHPLSRAISLTAALLSAATPALAADTQEQEKSEKGKYRQAQDMAYGAALYEYFQGNYFNSLSTLLVAQQRDAINTHRDNAALIEGGISLGFGLRRRAAELFEQQLQFSDGDSASDARHRQVAWHKLAELNYLQGDWPAAAAQLQKSGVAEESALALNLALHNRDFSAAESLLEAERLPLEQRVLGNINLAAALAREGYLTAATVHYREAGELAASVEDAPEEMRVLADKAHIGAGYALALREQHERAAEEFRQVRLRTPWATSALLGLGWSSINSDQYQSAIDALQFLVNQHGDSPAAREALAALPYSYEKLQRPAAALAGYRRAEGHYRSVLLQLQLLQDSLDSVQLAPAAGADAQRYGWLQLAEAPELLHDNKRYLQQILQSDKFQLRLSELRDLRQLAQVIERWQEKLPQFDQLIEARRQRRLSIEENYHSAQFDQQVDIAAQQFRELEELLARIERERDALALLVAEGDDREDAEMLSLLRRAERRYQTLAVAGRVGAPQQQTLQRARGILLWQASEQYHDRLWQQRRELEQLGKQLQDAEQQRRDTDTVARRAPQLQQLQSQIAAAAPELSAQYRAISRASGQIDASIRADVIAALNHERTQIQQYMAHTHLAIARLQDAAMQGAAEQVADPLKTETAGGSDE</sequence>
<feature type="chain" id="PRO_5013155192" description="Tetratricopeptide repeat-containing protein" evidence="2">
    <location>
        <begin position="26"/>
        <end position="650"/>
    </location>
</feature>
<dbReference type="STRING" id="494016.SAMN04487965_1711"/>
<feature type="coiled-coil region" evidence="1">
    <location>
        <begin position="443"/>
        <end position="473"/>
    </location>
</feature>
<name>A0A1M5A1R9_9GAMM</name>
<evidence type="ECO:0000313" key="3">
    <source>
        <dbReference type="EMBL" id="SHF23876.1"/>
    </source>
</evidence>
<dbReference type="SUPFAM" id="SSF48452">
    <property type="entry name" value="TPR-like"/>
    <property type="match status" value="1"/>
</dbReference>
<evidence type="ECO:0000313" key="4">
    <source>
        <dbReference type="Proteomes" id="UP000184170"/>
    </source>
</evidence>
<keyword evidence="4" id="KW-1185">Reference proteome</keyword>
<evidence type="ECO:0000256" key="1">
    <source>
        <dbReference type="SAM" id="Coils"/>
    </source>
</evidence>
<keyword evidence="1" id="KW-0175">Coiled coil</keyword>
<dbReference type="Gene3D" id="1.25.40.10">
    <property type="entry name" value="Tetratricopeptide repeat domain"/>
    <property type="match status" value="1"/>
</dbReference>
<organism evidence="3 4">
    <name type="scientific">Microbulbifer donghaiensis</name>
    <dbReference type="NCBI Taxonomy" id="494016"/>
    <lineage>
        <taxon>Bacteria</taxon>
        <taxon>Pseudomonadati</taxon>
        <taxon>Pseudomonadota</taxon>
        <taxon>Gammaproteobacteria</taxon>
        <taxon>Cellvibrionales</taxon>
        <taxon>Microbulbiferaceae</taxon>
        <taxon>Microbulbifer</taxon>
    </lineage>
</organism>
<dbReference type="InterPro" id="IPR011990">
    <property type="entry name" value="TPR-like_helical_dom_sf"/>
</dbReference>
<proteinExistence type="predicted"/>
<evidence type="ECO:0008006" key="5">
    <source>
        <dbReference type="Google" id="ProtNLM"/>
    </source>
</evidence>
<dbReference type="RefSeq" id="WP_073273621.1">
    <property type="nucleotide sequence ID" value="NZ_FQVA01000001.1"/>
</dbReference>
<accession>A0A1M5A1R9</accession>
<dbReference type="OrthoDB" id="6072288at2"/>
<feature type="signal peptide" evidence="2">
    <location>
        <begin position="1"/>
        <end position="25"/>
    </location>
</feature>
<evidence type="ECO:0000256" key="2">
    <source>
        <dbReference type="SAM" id="SignalP"/>
    </source>
</evidence>
<feature type="coiled-coil region" evidence="1">
    <location>
        <begin position="529"/>
        <end position="556"/>
    </location>
</feature>